<dbReference type="PANTHER" id="PTHR10285">
    <property type="entry name" value="URIDINE KINASE"/>
    <property type="match status" value="1"/>
</dbReference>
<dbReference type="OrthoDB" id="1550976at2"/>
<dbReference type="SUPFAM" id="SSF52540">
    <property type="entry name" value="P-loop containing nucleoside triphosphate hydrolases"/>
    <property type="match status" value="1"/>
</dbReference>
<dbReference type="KEGG" id="salo:EF888_20885"/>
<keyword evidence="3" id="KW-1185">Reference proteome</keyword>
<dbReference type="Pfam" id="PF00485">
    <property type="entry name" value="PRK"/>
    <property type="match status" value="1"/>
</dbReference>
<dbReference type="GO" id="GO:0016301">
    <property type="term" value="F:kinase activity"/>
    <property type="evidence" value="ECO:0007669"/>
    <property type="project" value="UniProtKB-KW"/>
</dbReference>
<dbReference type="AlphaFoldDB" id="A0A316G8X0"/>
<dbReference type="InterPro" id="IPR027417">
    <property type="entry name" value="P-loop_NTPase"/>
</dbReference>
<evidence type="ECO:0000313" key="2">
    <source>
        <dbReference type="EMBL" id="PWK56446.1"/>
    </source>
</evidence>
<feature type="domain" description="Phosphoribulokinase/uridine kinase" evidence="1">
    <location>
        <begin position="24"/>
        <end position="172"/>
    </location>
</feature>
<dbReference type="GO" id="GO:0005524">
    <property type="term" value="F:ATP binding"/>
    <property type="evidence" value="ECO:0007669"/>
    <property type="project" value="InterPro"/>
</dbReference>
<dbReference type="Gene3D" id="3.40.50.300">
    <property type="entry name" value="P-loop containing nucleotide triphosphate hydrolases"/>
    <property type="match status" value="1"/>
</dbReference>
<dbReference type="EMBL" id="QGGV01000004">
    <property type="protein sequence ID" value="PWK56446.1"/>
    <property type="molecule type" value="Genomic_DNA"/>
</dbReference>
<dbReference type="InterPro" id="IPR006083">
    <property type="entry name" value="PRK/URK"/>
</dbReference>
<protein>
    <submittedName>
        <fullName evidence="2">Fructokinase</fullName>
    </submittedName>
</protein>
<proteinExistence type="predicted"/>
<dbReference type="NCBIfam" id="NF006746">
    <property type="entry name" value="PRK09270.1-5"/>
    <property type="match status" value="1"/>
</dbReference>
<evidence type="ECO:0000259" key="1">
    <source>
        <dbReference type="Pfam" id="PF00485"/>
    </source>
</evidence>
<accession>A0A316G8X0</accession>
<comment type="caution">
    <text evidence="2">The sequence shown here is derived from an EMBL/GenBank/DDBJ whole genome shotgun (WGS) entry which is preliminary data.</text>
</comment>
<dbReference type="Proteomes" id="UP000245390">
    <property type="component" value="Unassembled WGS sequence"/>
</dbReference>
<organism evidence="2 3">
    <name type="scientific">Silicimonas algicola</name>
    <dbReference type="NCBI Taxonomy" id="1826607"/>
    <lineage>
        <taxon>Bacteria</taxon>
        <taxon>Pseudomonadati</taxon>
        <taxon>Pseudomonadota</taxon>
        <taxon>Alphaproteobacteria</taxon>
        <taxon>Rhodobacterales</taxon>
        <taxon>Paracoccaceae</taxon>
    </lineage>
</organism>
<dbReference type="RefSeq" id="WP_109759138.1">
    <property type="nucleotide sequence ID" value="NZ_CP034588.1"/>
</dbReference>
<evidence type="ECO:0000313" key="3">
    <source>
        <dbReference type="Proteomes" id="UP000245390"/>
    </source>
</evidence>
<name>A0A316G8X0_9RHOB</name>
<keyword evidence="2" id="KW-0808">Transferase</keyword>
<gene>
    <name evidence="2" type="ORF">C8D95_104118</name>
</gene>
<sequence length="208" mass="22911">MIEADSVILDRISALDWEHRRRLVALAGPPASGKSTLAETLVSDLRARGCPATLVPMDGFHLENPRLVEMGLLHRKGAPETFDLAGFADLIARLPQEDVVPVPVFDRTRDCTVPGAARVSPNDRVVVIEGNYLLLDEPGWRDLASHWDVSIWIDVPEAVLKRRLVQRWLDHGLDPDAAEARAEGNDMANARRIAAHRLPADMVVTQAG</sequence>
<reference evidence="2 3" key="1">
    <citation type="submission" date="2018-05" db="EMBL/GenBank/DDBJ databases">
        <title>Genomic Encyclopedia of Type Strains, Phase IV (KMG-IV): sequencing the most valuable type-strain genomes for metagenomic binning, comparative biology and taxonomic classification.</title>
        <authorList>
            <person name="Goeker M."/>
        </authorList>
    </citation>
    <scope>NUCLEOTIDE SEQUENCE [LARGE SCALE GENOMIC DNA]</scope>
    <source>
        <strain evidence="2 3">DSM 103371</strain>
    </source>
</reference>
<keyword evidence="2" id="KW-0418">Kinase</keyword>